<feature type="compositionally biased region" description="Polar residues" evidence="1">
    <location>
        <begin position="912"/>
        <end position="947"/>
    </location>
</feature>
<feature type="region of interest" description="Disordered" evidence="1">
    <location>
        <begin position="911"/>
        <end position="963"/>
    </location>
</feature>
<protein>
    <recommendedName>
        <fullName evidence="7">Fibronectin type III domain protein</fullName>
    </recommendedName>
</protein>
<dbReference type="InterPro" id="IPR001480">
    <property type="entry name" value="Bulb-type_lectin_dom"/>
</dbReference>
<evidence type="ECO:0000259" key="3">
    <source>
        <dbReference type="PROSITE" id="PS50853"/>
    </source>
</evidence>
<feature type="transmembrane region" description="Helical" evidence="2">
    <location>
        <begin position="1012"/>
        <end position="1032"/>
    </location>
</feature>
<dbReference type="SMART" id="SM00060">
    <property type="entry name" value="FN3"/>
    <property type="match status" value="3"/>
</dbReference>
<dbReference type="InterPro" id="IPR036116">
    <property type="entry name" value="FN3_sf"/>
</dbReference>
<keyword evidence="2" id="KW-0472">Membrane</keyword>
<feature type="compositionally biased region" description="Basic and acidic residues" evidence="1">
    <location>
        <begin position="984"/>
        <end position="1007"/>
    </location>
</feature>
<dbReference type="InterPro" id="IPR011047">
    <property type="entry name" value="Quinoprotein_ADH-like_sf"/>
</dbReference>
<dbReference type="PROSITE" id="PS50927">
    <property type="entry name" value="BULB_LECTIN"/>
    <property type="match status" value="1"/>
</dbReference>
<dbReference type="EMBL" id="JAPTGD010000002">
    <property type="protein sequence ID" value="MDU9693956.1"/>
    <property type="molecule type" value="Genomic_DNA"/>
</dbReference>
<dbReference type="AlphaFoldDB" id="A0AAX6NDZ4"/>
<keyword evidence="2" id="KW-0812">Transmembrane</keyword>
<dbReference type="PROSITE" id="PS50853">
    <property type="entry name" value="FN3"/>
    <property type="match status" value="2"/>
</dbReference>
<dbReference type="RefSeq" id="WP_316911173.1">
    <property type="nucleotide sequence ID" value="NZ_JAPTGD010000002.1"/>
</dbReference>
<gene>
    <name evidence="5" type="ORF">O0Q50_22505</name>
</gene>
<comment type="caution">
    <text evidence="5">The sequence shown here is derived from an EMBL/GenBank/DDBJ whole genome shotgun (WGS) entry which is preliminary data.</text>
</comment>
<dbReference type="Pfam" id="PF00041">
    <property type="entry name" value="fn3"/>
    <property type="match status" value="1"/>
</dbReference>
<accession>A0AAX6NDZ4</accession>
<dbReference type="CDD" id="cd00063">
    <property type="entry name" value="FN3"/>
    <property type="match status" value="2"/>
</dbReference>
<dbReference type="Proteomes" id="UP001269400">
    <property type="component" value="Unassembled WGS sequence"/>
</dbReference>
<feature type="domain" description="Fibronectin type-III" evidence="3">
    <location>
        <begin position="489"/>
        <end position="577"/>
    </location>
</feature>
<evidence type="ECO:0000256" key="2">
    <source>
        <dbReference type="SAM" id="Phobius"/>
    </source>
</evidence>
<keyword evidence="2" id="KW-1133">Transmembrane helix</keyword>
<feature type="domain" description="Bulb-type lectin" evidence="4">
    <location>
        <begin position="131"/>
        <end position="270"/>
    </location>
</feature>
<dbReference type="InterPro" id="IPR003961">
    <property type="entry name" value="FN3_dom"/>
</dbReference>
<evidence type="ECO:0000313" key="6">
    <source>
        <dbReference type="Proteomes" id="UP001269400"/>
    </source>
</evidence>
<dbReference type="Gene3D" id="2.60.40.10">
    <property type="entry name" value="Immunoglobulins"/>
    <property type="match status" value="3"/>
</dbReference>
<evidence type="ECO:0008006" key="7">
    <source>
        <dbReference type="Google" id="ProtNLM"/>
    </source>
</evidence>
<evidence type="ECO:0000313" key="5">
    <source>
        <dbReference type="EMBL" id="MDU9693956.1"/>
    </source>
</evidence>
<reference evidence="5" key="1">
    <citation type="journal article" date="2022" name="J Environ Chem Eng">
        <title>Biodegradation of petroleum oil using a constructed nonpathogenic and heavy metal-tolerant bacterial consortium isolated from marine sponges.</title>
        <authorList>
            <person name="Dechsakulwatana C."/>
            <person name="Rungsihiranrut A."/>
            <person name="Muangchinda C."/>
            <person name="Ningthoujam R."/>
            <person name="Klankeo P."/>
            <person name="Pinyakong O."/>
        </authorList>
    </citation>
    <scope>NUCLEOTIDE SEQUENCE</scope>
    <source>
        <strain evidence="5">TL01-2</strain>
    </source>
</reference>
<proteinExistence type="predicted"/>
<reference evidence="5" key="2">
    <citation type="submission" date="2022-12" db="EMBL/GenBank/DDBJ databases">
        <authorList>
            <person name="Dechsakulwatana C."/>
            <person name="Rungsihiranrut A."/>
            <person name="Muangchinda C."/>
            <person name="Ningthoujam R."/>
            <person name="Klankeo P."/>
            <person name="Pinyakong O."/>
        </authorList>
    </citation>
    <scope>NUCLEOTIDE SEQUENCE</scope>
    <source>
        <strain evidence="5">TL01-2</strain>
    </source>
</reference>
<dbReference type="PANTHER" id="PTHR42754:SF1">
    <property type="entry name" value="LIPOPROTEIN"/>
    <property type="match status" value="1"/>
</dbReference>
<dbReference type="InterPro" id="IPR013783">
    <property type="entry name" value="Ig-like_fold"/>
</dbReference>
<feature type="region of interest" description="Disordered" evidence="1">
    <location>
        <begin position="983"/>
        <end position="1007"/>
    </location>
</feature>
<evidence type="ECO:0000259" key="4">
    <source>
        <dbReference type="PROSITE" id="PS50927"/>
    </source>
</evidence>
<dbReference type="SUPFAM" id="SSF50998">
    <property type="entry name" value="Quinoprotein alcohol dehydrogenase-like"/>
    <property type="match status" value="1"/>
</dbReference>
<organism evidence="5 6">
    <name type="scientific">Priestia aryabhattai</name>
    <name type="common">Bacillus aryabhattai</name>
    <dbReference type="NCBI Taxonomy" id="412384"/>
    <lineage>
        <taxon>Bacteria</taxon>
        <taxon>Bacillati</taxon>
        <taxon>Bacillota</taxon>
        <taxon>Bacilli</taxon>
        <taxon>Bacillales</taxon>
        <taxon>Bacillaceae</taxon>
        <taxon>Priestia</taxon>
    </lineage>
</organism>
<sequence>MKSYAGTGNESFMTTANTPDGGYITGGYTSSSDGDFTKNEGGSDFLIAKFDGQGNKEWIKSYGGSKSDYFYGIRPTVGGGYIAAGFSSSNDKDIPGNKGYEDMILAKFDSNGNKQWIKNYGGTASDFLYDVVEIPGGDYIAVGLTASSNGDITALKGSYDAVMVRVDKNGNKIWVKNIGGSKQEDFNTVNLTKDGNLILSAESSSINGDLIGGRGYADMVIAKYDFNGNQLWHKSFGGSKNDYLSSVIETSDGSFVGVGYSESTNGDMTGLNKGVIDATIIKVDSNGKKLWMKSFGGTGSDAFYSILESPDGGYVASGFTNSPSNSEVPEINGVSDGIVVKYDPYGNIMWKKAVGGIGGDNIMDGVLTNTGDYLFTGTTYGQDYSLMGADAAVYRIEGDHTPPSEISNLGEVHNYNSVTLNWFNPTDKYFDHVNVYRDGVLVHSVTSNFFYEIGLNDGADYDYRISTVDKFGNESLGTMLHIKTVDITPPAVPADSEAVGKDGVIHISWAANTEPDFLGYNVYVNGIKQNSIPTQNNQYQVTGLDSGKTYQISITAVDTANNESPSSDVINAYVFDTIAPNRPALRVLSYNAPERKVTLEIENRDPDVYGTNLYINGNVYNSSLIQEQTVTLDLLPGVYRFSATSLDQFFNESEISQPTELVVDGTPPEIPTNIRANGENRTIKINWDSNIEADLEGYNVYLNGVKQNSSPVKGNYYEISGVADGKTYQVSVSSIDTSANESAQSNLIDVLVKDTIAPNPPSVAIPNYNPETQQLNIKLMANDMDTKGFNLYVNDTKSNVVLIREQDSSINLAPGIYRIAATAVDEFGNESISSPVITYTVENKKTDTPQLYAPKYVDNIIESIKNRENQITGKALDIINPVQANPNEPKEDLTIPAESPKKIRYAIEEQLKSSGDNNSAVKEEPSSGTKVSINTPKNLETKTTNNRRPLPSAEKGDLDTINSNVGASPSSIYVKKNITDPLNDESKISINNKKEREGSPTPETESHKNSKWILWSSIGISVLSLGAISFLLTKILKIKL</sequence>
<dbReference type="PANTHER" id="PTHR42754">
    <property type="entry name" value="ENDOGLUCANASE"/>
    <property type="match status" value="1"/>
</dbReference>
<evidence type="ECO:0000256" key="1">
    <source>
        <dbReference type="SAM" id="MobiDB-lite"/>
    </source>
</evidence>
<dbReference type="SUPFAM" id="SSF49265">
    <property type="entry name" value="Fibronectin type III"/>
    <property type="match status" value="2"/>
</dbReference>
<name>A0AAX6NDZ4_PRIAR</name>
<feature type="domain" description="Fibronectin type-III" evidence="3">
    <location>
        <begin position="667"/>
        <end position="755"/>
    </location>
</feature>